<keyword evidence="1" id="KW-0597">Phosphoprotein</keyword>
<dbReference type="PROSITE" id="PS50883">
    <property type="entry name" value="EAL"/>
    <property type="match status" value="1"/>
</dbReference>
<sequence length="703" mass="77374">MVATVLVIDDDPTIRLLIASGLQRKHYQVILATDGQQGLEAFERHAPDLVLVDVSMPGLNGFDTLRAIRHGQAGSKGRHAPLLMLTGYDDVDSIKEAFEAGATDFLTKPINLALLTERVRYALSGAEREKALREAQLEQASACKLARLGFWHLDVPSGSLYWSEGAAEMLGWPSLPASVESFLALVSEDDRPRLETALTVASHNREGLDLEFSLGLGSLERTVRLQSAEQASEQRLVGAFQDVTTLRAFEDKALYLAAHDELTGLPKRHCFLSLLAEQLSQASETRWLVAALDISRLHRINEALGIRAGDQALVLFSRRLKQHVPSHALLGRLEADTFGVALPLSAQEDPRLVFQQWLAPLARAQRIAGEDVYIDFSAGASVFPDDTRDAEALLGAALQAQRLSRTQSGNQKLYFHNEFPGSCDASALSLEAHLQQALQKDEFFLVYQPQQHLAGGHISGVEALLRWQHASRGVISPVEFIPLLEETGLIVEVGDWVIQDACRQLAEWNRAGMDLRMSINLSAVQFTQPGFAKHIMAHVVSHGLTPSQLELEITESAAMRRPEHTLEILLELKELGFYLAIDDFGTGHSSYDYLLRFPIDTLKIDRSFTKGITQGRASRAIIRSLTTLSQGLGFRTVAEGVETQRQRDYLEALDVDEIQGFLLARPMAASHFASFMRNTSIRTRPTFPGVAALVSGEGTAPGS</sequence>
<evidence type="ECO:0000313" key="5">
    <source>
        <dbReference type="EMBL" id="NIC04575.1"/>
    </source>
</evidence>
<dbReference type="InterPro" id="IPR043128">
    <property type="entry name" value="Rev_trsase/Diguanyl_cyclase"/>
</dbReference>
<organism evidence="5 6">
    <name type="scientific">Billgrantia bachuensis</name>
    <dbReference type="NCBI Taxonomy" id="2717286"/>
    <lineage>
        <taxon>Bacteria</taxon>
        <taxon>Pseudomonadati</taxon>
        <taxon>Pseudomonadota</taxon>
        <taxon>Gammaproteobacteria</taxon>
        <taxon>Oceanospirillales</taxon>
        <taxon>Halomonadaceae</taxon>
        <taxon>Billgrantia</taxon>
    </lineage>
</organism>
<dbReference type="PROSITE" id="PS50887">
    <property type="entry name" value="GGDEF"/>
    <property type="match status" value="1"/>
</dbReference>
<keyword evidence="6" id="KW-1185">Reference proteome</keyword>
<dbReference type="CDD" id="cd17574">
    <property type="entry name" value="REC_OmpR"/>
    <property type="match status" value="1"/>
</dbReference>
<dbReference type="Gene3D" id="3.30.450.20">
    <property type="entry name" value="PAS domain"/>
    <property type="match status" value="1"/>
</dbReference>
<dbReference type="PROSITE" id="PS50110">
    <property type="entry name" value="RESPONSE_REGULATORY"/>
    <property type="match status" value="1"/>
</dbReference>
<accession>A0ABX0PN61</accession>
<dbReference type="InterPro" id="IPR001633">
    <property type="entry name" value="EAL_dom"/>
</dbReference>
<dbReference type="SUPFAM" id="SSF55073">
    <property type="entry name" value="Nucleotide cyclase"/>
    <property type="match status" value="1"/>
</dbReference>
<evidence type="ECO:0000259" key="3">
    <source>
        <dbReference type="PROSITE" id="PS50883"/>
    </source>
</evidence>
<dbReference type="SUPFAM" id="SSF52172">
    <property type="entry name" value="CheY-like"/>
    <property type="match status" value="1"/>
</dbReference>
<dbReference type="Pfam" id="PF00990">
    <property type="entry name" value="GGDEF"/>
    <property type="match status" value="1"/>
</dbReference>
<gene>
    <name evidence="5" type="ORF">HBJ55_03925</name>
</gene>
<dbReference type="Gene3D" id="3.40.50.2300">
    <property type="match status" value="1"/>
</dbReference>
<dbReference type="InterPro" id="IPR050706">
    <property type="entry name" value="Cyclic-di-GMP_PDE-like"/>
</dbReference>
<dbReference type="NCBIfam" id="TIGR00254">
    <property type="entry name" value="GGDEF"/>
    <property type="match status" value="1"/>
</dbReference>
<dbReference type="InterPro" id="IPR035965">
    <property type="entry name" value="PAS-like_dom_sf"/>
</dbReference>
<dbReference type="SUPFAM" id="SSF55785">
    <property type="entry name" value="PYP-like sensor domain (PAS domain)"/>
    <property type="match status" value="1"/>
</dbReference>
<dbReference type="CDD" id="cd01948">
    <property type="entry name" value="EAL"/>
    <property type="match status" value="1"/>
</dbReference>
<reference evidence="5 6" key="1">
    <citation type="submission" date="2020-03" db="EMBL/GenBank/DDBJ databases">
        <title>Identification of Halomonas strains.</title>
        <authorList>
            <person name="Xiao Z."/>
            <person name="Dong F."/>
            <person name="Wang Z."/>
            <person name="Zhao J.-Y."/>
        </authorList>
    </citation>
    <scope>NUCLEOTIDE SEQUENCE [LARGE SCALE GENOMIC DNA]</scope>
    <source>
        <strain evidence="5 6">DX6</strain>
    </source>
</reference>
<feature type="domain" description="Response regulatory" evidence="2">
    <location>
        <begin position="4"/>
        <end position="123"/>
    </location>
</feature>
<evidence type="ECO:0000259" key="4">
    <source>
        <dbReference type="PROSITE" id="PS50887"/>
    </source>
</evidence>
<dbReference type="Gene3D" id="3.20.20.450">
    <property type="entry name" value="EAL domain"/>
    <property type="match status" value="1"/>
</dbReference>
<comment type="caution">
    <text evidence="5">The sequence shown here is derived from an EMBL/GenBank/DDBJ whole genome shotgun (WGS) entry which is preliminary data.</text>
</comment>
<feature type="domain" description="GGDEF" evidence="4">
    <location>
        <begin position="285"/>
        <end position="418"/>
    </location>
</feature>
<dbReference type="SMART" id="SM00267">
    <property type="entry name" value="GGDEF"/>
    <property type="match status" value="1"/>
</dbReference>
<dbReference type="SMART" id="SM00052">
    <property type="entry name" value="EAL"/>
    <property type="match status" value="1"/>
</dbReference>
<evidence type="ECO:0000313" key="6">
    <source>
        <dbReference type="Proteomes" id="UP001318321"/>
    </source>
</evidence>
<proteinExistence type="predicted"/>
<dbReference type="Pfam" id="PF00563">
    <property type="entry name" value="EAL"/>
    <property type="match status" value="1"/>
</dbReference>
<dbReference type="InterPro" id="IPR001789">
    <property type="entry name" value="Sig_transdc_resp-reg_receiver"/>
</dbReference>
<dbReference type="SUPFAM" id="SSF141868">
    <property type="entry name" value="EAL domain-like"/>
    <property type="match status" value="1"/>
</dbReference>
<dbReference type="Proteomes" id="UP001318321">
    <property type="component" value="Unassembled WGS sequence"/>
</dbReference>
<dbReference type="InterPro" id="IPR029787">
    <property type="entry name" value="Nucleotide_cyclase"/>
</dbReference>
<dbReference type="PANTHER" id="PTHR33121">
    <property type="entry name" value="CYCLIC DI-GMP PHOSPHODIESTERASE PDEF"/>
    <property type="match status" value="1"/>
</dbReference>
<dbReference type="Pfam" id="PF00072">
    <property type="entry name" value="Response_reg"/>
    <property type="match status" value="1"/>
</dbReference>
<feature type="modified residue" description="4-aspartylphosphate" evidence="1">
    <location>
        <position position="53"/>
    </location>
</feature>
<dbReference type="PANTHER" id="PTHR33121:SF19">
    <property type="entry name" value="CYCLIC DI-GMP PHOSPHODIESTERASE PA2567"/>
    <property type="match status" value="1"/>
</dbReference>
<protein>
    <submittedName>
        <fullName evidence="5">EAL domain-containing protein</fullName>
    </submittedName>
</protein>
<dbReference type="Gene3D" id="3.30.70.270">
    <property type="match status" value="1"/>
</dbReference>
<dbReference type="SMART" id="SM00448">
    <property type="entry name" value="REC"/>
    <property type="match status" value="1"/>
</dbReference>
<dbReference type="InterPro" id="IPR000160">
    <property type="entry name" value="GGDEF_dom"/>
</dbReference>
<evidence type="ECO:0000256" key="1">
    <source>
        <dbReference type="PROSITE-ProRule" id="PRU00169"/>
    </source>
</evidence>
<dbReference type="InterPro" id="IPR011006">
    <property type="entry name" value="CheY-like_superfamily"/>
</dbReference>
<evidence type="ECO:0000259" key="2">
    <source>
        <dbReference type="PROSITE" id="PS50110"/>
    </source>
</evidence>
<dbReference type="InterPro" id="IPR035919">
    <property type="entry name" value="EAL_sf"/>
</dbReference>
<dbReference type="CDD" id="cd01949">
    <property type="entry name" value="GGDEF"/>
    <property type="match status" value="1"/>
</dbReference>
<feature type="domain" description="EAL" evidence="3">
    <location>
        <begin position="427"/>
        <end position="680"/>
    </location>
</feature>
<dbReference type="EMBL" id="JAAQTO010000008">
    <property type="protein sequence ID" value="NIC04575.1"/>
    <property type="molecule type" value="Genomic_DNA"/>
</dbReference>
<name>A0ABX0PN61_9GAMM</name>